<dbReference type="EMBL" id="LBMM01013154">
    <property type="protein sequence ID" value="KMQ85784.1"/>
    <property type="molecule type" value="Genomic_DNA"/>
</dbReference>
<sequence>MREKIEMQKAAMHSIERALANFRKTPKAKMNRTAIQQRMNLLKTNFAQCERTHAELVINSTAEFRQEEKYFTDHLFINCEDQFYEALDYMAEKYQQLTPPTHDDTQESGGNNSSISAAKATPHLPRISLPKFTGNFIEWETFPKSEVVPSTTPDTKLGESSTVTSHLLSNPIEKPAGTLLATAWIRVSAADGRFSVFRALLDQGSAITLVTERLAQRLRLNRQRIDVTISGISGASVSAKHSVHIKVTARHGKGPSYSTSALILKSLTTYVPPRSINLSSLSHISGLKLADHDPTSHEGIDILIGADLYGCILLDGLRRDGQNQPVAQNTIFGWILSGVTSDISSSSVPSLTAHHCCPTSELTNQIRRFWEVEELPPQIHLTEEEQRCEEHFRTTHTRDEAGRYVLRLPFKQGPPIEIGESRYSALRSLQHLETRFNSNSTLADEYAAFLNEYEHLGHMKSVASPDSSTSQIVYIPHHAVIKESSSTTRVRVVFNASHKTSNGLSLNDHLMIGQKLQPDISAVLLRWRQFRYAYATDITKMYRQIRIDPRDINYQRILWKAPHESAVKEFQLLTVTYGTASAPYMALRVLQQLAQDEGANFPLAKSILQSHIYVDDCLFGADDKPLALQTRNQLIQLLGTAIRIITFDQAQYPFHNRQNVRSISGIPIMPPFLKSEKYPFLGGSETATIYLVMKSMDSLMPRRQRTGPVSIYDFRP</sequence>
<dbReference type="STRING" id="67767.A0A0J7K6B3"/>
<dbReference type="GO" id="GO:0071897">
    <property type="term" value="P:DNA biosynthetic process"/>
    <property type="evidence" value="ECO:0007669"/>
    <property type="project" value="UniProtKB-ARBA"/>
</dbReference>
<organism evidence="2 3">
    <name type="scientific">Lasius niger</name>
    <name type="common">Black garden ant</name>
    <dbReference type="NCBI Taxonomy" id="67767"/>
    <lineage>
        <taxon>Eukaryota</taxon>
        <taxon>Metazoa</taxon>
        <taxon>Ecdysozoa</taxon>
        <taxon>Arthropoda</taxon>
        <taxon>Hexapoda</taxon>
        <taxon>Insecta</taxon>
        <taxon>Pterygota</taxon>
        <taxon>Neoptera</taxon>
        <taxon>Endopterygota</taxon>
        <taxon>Hymenoptera</taxon>
        <taxon>Apocrita</taxon>
        <taxon>Aculeata</taxon>
        <taxon>Formicoidea</taxon>
        <taxon>Formicidae</taxon>
        <taxon>Formicinae</taxon>
        <taxon>Lasius</taxon>
        <taxon>Lasius</taxon>
    </lineage>
</organism>
<feature type="compositionally biased region" description="Polar residues" evidence="1">
    <location>
        <begin position="107"/>
        <end position="116"/>
    </location>
</feature>
<dbReference type="Proteomes" id="UP000036403">
    <property type="component" value="Unassembled WGS sequence"/>
</dbReference>
<dbReference type="SUPFAM" id="SSF56672">
    <property type="entry name" value="DNA/RNA polymerases"/>
    <property type="match status" value="1"/>
</dbReference>
<feature type="region of interest" description="Disordered" evidence="1">
    <location>
        <begin position="98"/>
        <end position="120"/>
    </location>
</feature>
<proteinExistence type="predicted"/>
<dbReference type="AlphaFoldDB" id="A0A0J7K6B3"/>
<gene>
    <name evidence="2" type="ORF">RF55_15454</name>
</gene>
<evidence type="ECO:0000313" key="3">
    <source>
        <dbReference type="Proteomes" id="UP000036403"/>
    </source>
</evidence>
<dbReference type="OrthoDB" id="7553953at2759"/>
<evidence type="ECO:0000313" key="2">
    <source>
        <dbReference type="EMBL" id="KMQ85784.1"/>
    </source>
</evidence>
<dbReference type="PANTHER" id="PTHR47331">
    <property type="entry name" value="PHD-TYPE DOMAIN-CONTAINING PROTEIN"/>
    <property type="match status" value="1"/>
</dbReference>
<dbReference type="InterPro" id="IPR043502">
    <property type="entry name" value="DNA/RNA_pol_sf"/>
</dbReference>
<name>A0A0J7K6B3_LASNI</name>
<evidence type="ECO:0000256" key="1">
    <source>
        <dbReference type="SAM" id="MobiDB-lite"/>
    </source>
</evidence>
<dbReference type="PaxDb" id="67767-A0A0J7K6B3"/>
<keyword evidence="3" id="KW-1185">Reference proteome</keyword>
<comment type="caution">
    <text evidence="2">The sequence shown here is derived from an EMBL/GenBank/DDBJ whole genome shotgun (WGS) entry which is preliminary data.</text>
</comment>
<dbReference type="PANTHER" id="PTHR47331:SF5">
    <property type="entry name" value="RIBONUCLEASE H"/>
    <property type="match status" value="1"/>
</dbReference>
<reference evidence="2 3" key="1">
    <citation type="submission" date="2015-04" db="EMBL/GenBank/DDBJ databases">
        <title>Lasius niger genome sequencing.</title>
        <authorList>
            <person name="Konorov E.A."/>
            <person name="Nikitin M.A."/>
            <person name="Kirill M.V."/>
            <person name="Chang P."/>
        </authorList>
    </citation>
    <scope>NUCLEOTIDE SEQUENCE [LARGE SCALE GENOMIC DNA]</scope>
    <source>
        <tissue evidence="2">Whole</tissue>
    </source>
</reference>
<accession>A0A0J7K6B3</accession>
<protein>
    <submittedName>
        <fullName evidence="2">Uncharacterized protein</fullName>
    </submittedName>
</protein>